<accession>A0ABT3NQ41</accession>
<dbReference type="Proteomes" id="UP001526430">
    <property type="component" value="Unassembled WGS sequence"/>
</dbReference>
<sequence length="230" mass="24872">MGAAPIAAASLLDAWEQGARQHPLHRALKLLQVAEPHTSLEALAELPIGERDRRLFALRARLFGPRLEAVIACPQCGEQMDIACDGRAVFGAEARACEAELEIAGRRVCLRAPTTADLLEIAQLPPDERPAALLAQCADEAADAHEVESRLAELDPLAEVSFALGCAACGHAWAEVFDIAGFLWTEVGERAQRLLRDIHTLARAYGWREGDILALSPQRRAAYLSLVAEG</sequence>
<evidence type="ECO:0000313" key="1">
    <source>
        <dbReference type="EMBL" id="MCW8084282.1"/>
    </source>
</evidence>
<dbReference type="EMBL" id="JAPFQI010000001">
    <property type="protein sequence ID" value="MCW8084282.1"/>
    <property type="molecule type" value="Genomic_DNA"/>
</dbReference>
<evidence type="ECO:0008006" key="3">
    <source>
        <dbReference type="Google" id="ProtNLM"/>
    </source>
</evidence>
<keyword evidence="2" id="KW-1185">Reference proteome</keyword>
<gene>
    <name evidence="1" type="ORF">OF850_01460</name>
</gene>
<name>A0ABT3NQ41_9PROT</name>
<protein>
    <recommendedName>
        <fullName evidence="3">Phage baseplate protein</fullName>
    </recommendedName>
</protein>
<reference evidence="1 2" key="1">
    <citation type="submission" date="2022-10" db="EMBL/GenBank/DDBJ databases">
        <title>Roseococcus glaciei nov., sp. nov., isolated from glacier.</title>
        <authorList>
            <person name="Liu Q."/>
            <person name="Xin Y.-H."/>
        </authorList>
    </citation>
    <scope>NUCLEOTIDE SEQUENCE [LARGE SCALE GENOMIC DNA]</scope>
    <source>
        <strain evidence="1 2">MDT2-1-1</strain>
    </source>
</reference>
<organism evidence="1 2">
    <name type="scientific">Sabulicella glaciei</name>
    <dbReference type="NCBI Taxonomy" id="2984948"/>
    <lineage>
        <taxon>Bacteria</taxon>
        <taxon>Pseudomonadati</taxon>
        <taxon>Pseudomonadota</taxon>
        <taxon>Alphaproteobacteria</taxon>
        <taxon>Acetobacterales</taxon>
        <taxon>Acetobacteraceae</taxon>
        <taxon>Sabulicella</taxon>
    </lineage>
</organism>
<comment type="caution">
    <text evidence="1">The sequence shown here is derived from an EMBL/GenBank/DDBJ whole genome shotgun (WGS) entry which is preliminary data.</text>
</comment>
<proteinExistence type="predicted"/>
<evidence type="ECO:0000313" key="2">
    <source>
        <dbReference type="Proteomes" id="UP001526430"/>
    </source>
</evidence>
<dbReference type="RefSeq" id="WP_301587889.1">
    <property type="nucleotide sequence ID" value="NZ_JAPFQI010000001.1"/>
</dbReference>